<dbReference type="EMBL" id="CP063356">
    <property type="protein sequence ID" value="QOY38572.2"/>
    <property type="molecule type" value="Genomic_DNA"/>
</dbReference>
<organism evidence="1 2">
    <name type="scientific">Anaerobacillus isosaccharinicus</name>
    <dbReference type="NCBI Taxonomy" id="1532552"/>
    <lineage>
        <taxon>Bacteria</taxon>
        <taxon>Bacillati</taxon>
        <taxon>Bacillota</taxon>
        <taxon>Bacilli</taxon>
        <taxon>Bacillales</taxon>
        <taxon>Bacillaceae</taxon>
        <taxon>Anaerobacillus</taxon>
    </lineage>
</organism>
<dbReference type="InterPro" id="IPR023485">
    <property type="entry name" value="Ptyr_pPase"/>
</dbReference>
<name>A0A7S7RE18_9BACI</name>
<evidence type="ECO:0000313" key="2">
    <source>
        <dbReference type="Proteomes" id="UP000180175"/>
    </source>
</evidence>
<keyword evidence="2" id="KW-1185">Reference proteome</keyword>
<dbReference type="SMART" id="SM00226">
    <property type="entry name" value="LMWPc"/>
    <property type="match status" value="1"/>
</dbReference>
<evidence type="ECO:0000313" key="1">
    <source>
        <dbReference type="EMBL" id="QOY38572.2"/>
    </source>
</evidence>
<dbReference type="PIRSF" id="PIRSF029416">
    <property type="entry name" value="UCP029416_PTP"/>
    <property type="match status" value="1"/>
</dbReference>
<sequence length="152" mass="17767">MVRLLFQSYNFEVEQAVVVLTRRRVEKLVIVENYLNKLKGWGKIKILFICSKNKWRSPTAEKVFHDFKGYDVRSAGTEVGAKVKVTNGQIGWADFIFVMEKKHIRRLKDKFGPLLDNKKVLNLDIPDDYSYMDDELIEILKARVGEFLEVPE</sequence>
<dbReference type="SUPFAM" id="SSF52788">
    <property type="entry name" value="Phosphotyrosine protein phosphatases I"/>
    <property type="match status" value="1"/>
</dbReference>
<reference evidence="1 2" key="2">
    <citation type="journal article" date="2019" name="Int. J. Syst. Evol. Microbiol.">
        <title>Anaerobacillus isosaccharinicus sp. nov., an alkaliphilic bacterium which degrades isosaccharinic acid.</title>
        <authorList>
            <person name="Bassil N.M."/>
            <person name="Lloyd J.R."/>
        </authorList>
    </citation>
    <scope>NUCLEOTIDE SEQUENCE [LARGE SCALE GENOMIC DNA]</scope>
    <source>
        <strain evidence="1 2">NB2006</strain>
    </source>
</reference>
<protein>
    <submittedName>
        <fullName evidence="1">Low molecular weight protein tyrosine phosphatase family protein</fullName>
    </submittedName>
</protein>
<dbReference type="AlphaFoldDB" id="A0A7S7RE18"/>
<dbReference type="Proteomes" id="UP000180175">
    <property type="component" value="Chromosome"/>
</dbReference>
<proteinExistence type="predicted"/>
<dbReference type="InterPro" id="IPR016919">
    <property type="entry name" value="UCP029416_PTP"/>
</dbReference>
<dbReference type="InterPro" id="IPR036196">
    <property type="entry name" value="Ptyr_pPase_sf"/>
</dbReference>
<accession>A0A7S7RE18</accession>
<gene>
    <name evidence="1" type="ORF">AWH56_011260</name>
</gene>
<dbReference type="KEGG" id="aia:AWH56_011260"/>
<reference evidence="1 2" key="1">
    <citation type="journal article" date="2017" name="Genome Announc.">
        <title>Draft Genome Sequences of Four Alkaliphilic Bacteria Belonging to the Anaerobacillus Genus.</title>
        <authorList>
            <person name="Bassil N.M."/>
            <person name="Lloyd J.R."/>
        </authorList>
    </citation>
    <scope>NUCLEOTIDE SEQUENCE [LARGE SCALE GENOMIC DNA]</scope>
    <source>
        <strain evidence="1 2">NB2006</strain>
    </source>
</reference>
<dbReference type="Gene3D" id="3.40.50.2300">
    <property type="match status" value="1"/>
</dbReference>